<keyword evidence="1" id="KW-0677">Repeat</keyword>
<accession>A0A6N1NNB2</accession>
<protein>
    <submittedName>
        <fullName evidence="3">Uncharacterized protein</fullName>
    </submittedName>
</protein>
<proteinExistence type="predicted"/>
<dbReference type="KEGG" id="vg:80519311"/>
<name>A0A6N1NNB2_9VIRU</name>
<evidence type="ECO:0000313" key="3">
    <source>
        <dbReference type="EMBL" id="QKU35864.1"/>
    </source>
</evidence>
<dbReference type="SUPFAM" id="SSF48403">
    <property type="entry name" value="Ankyrin repeat"/>
    <property type="match status" value="1"/>
</dbReference>
<dbReference type="PROSITE" id="PS50088">
    <property type="entry name" value="ANK_REPEAT"/>
    <property type="match status" value="1"/>
</dbReference>
<reference evidence="3" key="1">
    <citation type="submission" date="2017-01" db="EMBL/GenBank/DDBJ databases">
        <authorList>
            <person name="Assis F.L."/>
            <person name="Abrahao J.S."/>
            <person name="Silva L."/>
            <person name="Khalil J.B."/>
            <person name="Rodrigues R."/>
            <person name="Silva L.S."/>
            <person name="Arantes T."/>
            <person name="Boratto P."/>
            <person name="Andrade M."/>
            <person name="Kroon E.G."/>
            <person name="Ribeiro B."/>
            <person name="Bergier I."/>
            <person name="Seligmann H."/>
            <person name="Ghigo E."/>
            <person name="Colson P."/>
            <person name="Levasseur A."/>
            <person name="Raoult D."/>
            <person name="Scola B.L."/>
        </authorList>
    </citation>
    <scope>NUCLEOTIDE SEQUENCE</scope>
    <source>
        <strain evidence="3">Soda lake</strain>
    </source>
</reference>
<dbReference type="InterPro" id="IPR002110">
    <property type="entry name" value="Ankyrin_rpt"/>
</dbReference>
<organism evidence="3">
    <name type="scientific">Tupanvirus soda lake</name>
    <dbReference type="NCBI Taxonomy" id="2126985"/>
    <lineage>
        <taxon>Viruses</taxon>
        <taxon>Varidnaviria</taxon>
        <taxon>Bamfordvirae</taxon>
        <taxon>Nucleocytoviricota</taxon>
        <taxon>Megaviricetes</taxon>
        <taxon>Imitervirales</taxon>
        <taxon>Mimiviridae</taxon>
        <taxon>Megamimivirinae</taxon>
        <taxon>Tupanvirus</taxon>
        <taxon>Tupanvirus salinum</taxon>
    </lineage>
</organism>
<reference evidence="3" key="2">
    <citation type="journal article" date="2018" name="Nat. Commun.">
        <title>Tailed giant Tupanvirus possesses the most complete translational apparatus of the known virosphere.</title>
        <authorList>
            <person name="Abrahao J."/>
            <person name="Silva L."/>
            <person name="Silva L.S."/>
            <person name="Khalil J.Y.B."/>
            <person name="Rodrigues R."/>
            <person name="Arantes T."/>
            <person name="Assis F."/>
            <person name="Boratto P."/>
            <person name="Andrade M."/>
            <person name="Kroon E.G."/>
            <person name="Ribeiro B."/>
            <person name="Bergier I."/>
            <person name="Seligmann H."/>
            <person name="Ghigo E."/>
            <person name="Colson P."/>
            <person name="Levasseur A."/>
            <person name="Kroemer G."/>
            <person name="Raoult D."/>
            <person name="La Scola B."/>
        </authorList>
    </citation>
    <scope>NUCLEOTIDE SEQUENCE [LARGE SCALE GENOMIC DNA]</scope>
    <source>
        <strain evidence="3">Soda lake</strain>
    </source>
</reference>
<dbReference type="SMART" id="SM00248">
    <property type="entry name" value="ANK"/>
    <property type="match status" value="3"/>
</dbReference>
<dbReference type="Gene3D" id="1.25.40.20">
    <property type="entry name" value="Ankyrin repeat-containing domain"/>
    <property type="match status" value="1"/>
</dbReference>
<dbReference type="RefSeq" id="YP_010782547.1">
    <property type="nucleotide sequence ID" value="NC_075039.1"/>
</dbReference>
<dbReference type="GeneID" id="80519311"/>
<dbReference type="InterPro" id="IPR036770">
    <property type="entry name" value="Ankyrin_rpt-contain_sf"/>
</dbReference>
<keyword evidence="2" id="KW-0040">ANK repeat</keyword>
<sequence>MKKQKIYFYSHINQNISECIKERKFNIISLWYYEKIIDDNILHKLLIKSCENYEIDVITFLLGLSPNLRIQNAINVTTWRDGDHDDIVRILLDYDNKNDKKWLENVPLSNASEKGNLKIVKLLLDKGINPTEQSLELALDNNHIEIAKILIKHGASVDNYEPKYFGQYMTEEKSMRHVINFLASCTDSNNRCLLEKINIKSLIAVCRSGLFDNLKTIVETGINIKKYVKLLLGIKKERPKFHKYLKSLINE</sequence>
<evidence type="ECO:0000256" key="2">
    <source>
        <dbReference type="ARBA" id="ARBA00023043"/>
    </source>
</evidence>
<dbReference type="EMBL" id="KY523104">
    <property type="protein sequence ID" value="QKU35864.1"/>
    <property type="molecule type" value="Genomic_DNA"/>
</dbReference>
<dbReference type="PANTHER" id="PTHR24198:SF165">
    <property type="entry name" value="ANKYRIN REPEAT-CONTAINING PROTEIN-RELATED"/>
    <property type="match status" value="1"/>
</dbReference>
<dbReference type="PANTHER" id="PTHR24198">
    <property type="entry name" value="ANKYRIN REPEAT AND PROTEIN KINASE DOMAIN-CONTAINING PROTEIN"/>
    <property type="match status" value="1"/>
</dbReference>
<evidence type="ECO:0000256" key="1">
    <source>
        <dbReference type="ARBA" id="ARBA00022737"/>
    </source>
</evidence>
<dbReference type="Pfam" id="PF12796">
    <property type="entry name" value="Ank_2"/>
    <property type="match status" value="1"/>
</dbReference>